<dbReference type="AlphaFoldDB" id="A0A6C0IF26"/>
<sequence length="331" mass="35034">MGGNTSRPAPAPSPNPSSSSSSSGTSSSTSAAAASASAAASSATAAATSAGAASTSANAAALSASQASRYASDASGSNVVSEEVLQERMNTRNRIKEQLFGNNQNSLTPQQKNNLIRVLSSPNYSSLRNSLDLALANYQTYLSYNEILINGNDWINSNTPIISYDITNRIYDHLSEVTTILNRDSNRYIHNYLQSIGAFNTDYKTVSIQFMTNYIMTHPATVTPEETATAFLNHLVVYYDIPPGIEQETRVFPGTTTGGTTTGGTTTGGTTTGGTTTGGTTTGGTTTESGLEAFRNYTKNKSINFDYSKISVDNGSSMWHNRMNGSPFFSL</sequence>
<proteinExistence type="predicted"/>
<name>A0A6C0IF26_9ZZZZ</name>
<accession>A0A6C0IF26</accession>
<feature type="region of interest" description="Disordered" evidence="1">
    <location>
        <begin position="1"/>
        <end position="38"/>
    </location>
</feature>
<feature type="compositionally biased region" description="Gly residues" evidence="1">
    <location>
        <begin position="256"/>
        <end position="282"/>
    </location>
</feature>
<organism evidence="2">
    <name type="scientific">viral metagenome</name>
    <dbReference type="NCBI Taxonomy" id="1070528"/>
    <lineage>
        <taxon>unclassified sequences</taxon>
        <taxon>metagenomes</taxon>
        <taxon>organismal metagenomes</taxon>
    </lineage>
</organism>
<reference evidence="2" key="1">
    <citation type="journal article" date="2020" name="Nature">
        <title>Giant virus diversity and host interactions through global metagenomics.</title>
        <authorList>
            <person name="Schulz F."/>
            <person name="Roux S."/>
            <person name="Paez-Espino D."/>
            <person name="Jungbluth S."/>
            <person name="Walsh D.A."/>
            <person name="Denef V.J."/>
            <person name="McMahon K.D."/>
            <person name="Konstantinidis K.T."/>
            <person name="Eloe-Fadrosh E.A."/>
            <person name="Kyrpides N.C."/>
            <person name="Woyke T."/>
        </authorList>
    </citation>
    <scope>NUCLEOTIDE SEQUENCE</scope>
    <source>
        <strain evidence="2">GVMAG-M-3300023184-77</strain>
    </source>
</reference>
<protein>
    <submittedName>
        <fullName evidence="2">Uncharacterized protein</fullName>
    </submittedName>
</protein>
<feature type="compositionally biased region" description="Low complexity" evidence="1">
    <location>
        <begin position="16"/>
        <end position="38"/>
    </location>
</feature>
<evidence type="ECO:0000313" key="2">
    <source>
        <dbReference type="EMBL" id="QHT91379.1"/>
    </source>
</evidence>
<evidence type="ECO:0000256" key="1">
    <source>
        <dbReference type="SAM" id="MobiDB-lite"/>
    </source>
</evidence>
<feature type="region of interest" description="Disordered" evidence="1">
    <location>
        <begin position="250"/>
        <end position="288"/>
    </location>
</feature>
<dbReference type="EMBL" id="MN740165">
    <property type="protein sequence ID" value="QHT91379.1"/>
    <property type="molecule type" value="Genomic_DNA"/>
</dbReference>